<sequence length="86" mass="8763">MAYVASNSPTLIAEQVGGAGSVWLYRSADDDATVNGTDYFTNGEALGMKVGDIVLVIDTTTPKGSFHFVSAIDADGNATTGFGAVA</sequence>
<name>A0A1L3ZV59_9SPHN</name>
<dbReference type="AlphaFoldDB" id="A0A1L3ZV59"/>
<protein>
    <submittedName>
        <fullName evidence="1">Uncharacterized protein</fullName>
    </submittedName>
</protein>
<dbReference type="STRING" id="1921510.BSL82_09535"/>
<organism evidence="1 2">
    <name type="scientific">Tardibacter chloracetimidivorans</name>
    <dbReference type="NCBI Taxonomy" id="1921510"/>
    <lineage>
        <taxon>Bacteria</taxon>
        <taxon>Pseudomonadati</taxon>
        <taxon>Pseudomonadota</taxon>
        <taxon>Alphaproteobacteria</taxon>
        <taxon>Sphingomonadales</taxon>
        <taxon>Sphingomonadaceae</taxon>
        <taxon>Tardibacter</taxon>
    </lineage>
</organism>
<reference evidence="2" key="1">
    <citation type="submission" date="2016-11" db="EMBL/GenBank/DDBJ databases">
        <title>Complete Genome Sequence of alachlor-degrading Sphingomonas sp. strain JJ-A5.</title>
        <authorList>
            <person name="Lee H."/>
            <person name="Ka J.-O."/>
        </authorList>
    </citation>
    <scope>NUCLEOTIDE SEQUENCE [LARGE SCALE GENOMIC DNA]</scope>
    <source>
        <strain evidence="2">JJ-A5</strain>
    </source>
</reference>
<accession>A0A1L3ZV59</accession>
<evidence type="ECO:0000313" key="2">
    <source>
        <dbReference type="Proteomes" id="UP000182063"/>
    </source>
</evidence>
<dbReference type="OrthoDB" id="6638239at2"/>
<keyword evidence="2" id="KW-1185">Reference proteome</keyword>
<dbReference type="RefSeq" id="WP_072597132.1">
    <property type="nucleotide sequence ID" value="NZ_CP018221.1"/>
</dbReference>
<dbReference type="KEGG" id="sphj:BSL82_09535"/>
<evidence type="ECO:0000313" key="1">
    <source>
        <dbReference type="EMBL" id="API59522.1"/>
    </source>
</evidence>
<gene>
    <name evidence="1" type="ORF">BSL82_09535</name>
</gene>
<dbReference type="Proteomes" id="UP000182063">
    <property type="component" value="Chromosome"/>
</dbReference>
<proteinExistence type="predicted"/>
<dbReference type="EMBL" id="CP018221">
    <property type="protein sequence ID" value="API59522.1"/>
    <property type="molecule type" value="Genomic_DNA"/>
</dbReference>